<name>A0A2T2XCL6_9FIRM</name>
<dbReference type="EMBL" id="PXYW01000049">
    <property type="protein sequence ID" value="PSR32198.1"/>
    <property type="molecule type" value="Genomic_DNA"/>
</dbReference>
<dbReference type="Proteomes" id="UP000242972">
    <property type="component" value="Unassembled WGS sequence"/>
</dbReference>
<organism evidence="1 2">
    <name type="scientific">Sulfobacillus benefaciens</name>
    <dbReference type="NCBI Taxonomy" id="453960"/>
    <lineage>
        <taxon>Bacteria</taxon>
        <taxon>Bacillati</taxon>
        <taxon>Bacillota</taxon>
        <taxon>Clostridia</taxon>
        <taxon>Eubacteriales</taxon>
        <taxon>Clostridiales Family XVII. Incertae Sedis</taxon>
        <taxon>Sulfobacillus</taxon>
    </lineage>
</organism>
<evidence type="ECO:0000313" key="2">
    <source>
        <dbReference type="Proteomes" id="UP000242972"/>
    </source>
</evidence>
<protein>
    <submittedName>
        <fullName evidence="1">Uncharacterized protein</fullName>
    </submittedName>
</protein>
<gene>
    <name evidence="1" type="ORF">C7B46_15390</name>
</gene>
<comment type="caution">
    <text evidence="1">The sequence shown here is derived from an EMBL/GenBank/DDBJ whole genome shotgun (WGS) entry which is preliminary data.</text>
</comment>
<evidence type="ECO:0000313" key="1">
    <source>
        <dbReference type="EMBL" id="PSR32198.1"/>
    </source>
</evidence>
<proteinExistence type="predicted"/>
<reference evidence="1 2" key="1">
    <citation type="journal article" date="2014" name="BMC Genomics">
        <title>Comparison of environmental and isolate Sulfobacillus genomes reveals diverse carbon, sulfur, nitrogen, and hydrogen metabolisms.</title>
        <authorList>
            <person name="Justice N.B."/>
            <person name="Norman A."/>
            <person name="Brown C.T."/>
            <person name="Singh A."/>
            <person name="Thomas B.C."/>
            <person name="Banfield J.F."/>
        </authorList>
    </citation>
    <scope>NUCLEOTIDE SEQUENCE [LARGE SCALE GENOMIC DNA]</scope>
    <source>
        <strain evidence="1">AMDSBA4</strain>
    </source>
</reference>
<dbReference type="AlphaFoldDB" id="A0A2T2XCL6"/>
<accession>A0A2T2XCL6</accession>
<sequence>MSRSTSNSPMITPIRLKGERFWTDTLIRRYLGDPDQTVRNPHYRSGPPMALYDLARVMACEQQPDVAAALQRIAERRPQRQRIAQDIADRKRQAVLDWVRSLLIQLPALSHDQLIRQACDHYNTLWEERGRYDKWATPSDDPAFLARITVNFLRHACSPYEDHLDDLFGQVGATKGRPLLKQRVLTAIAQQYPDLTQECRRQQRALNSLDD</sequence>